<evidence type="ECO:0000256" key="2">
    <source>
        <dbReference type="SAM" id="Phobius"/>
    </source>
</evidence>
<proteinExistence type="predicted"/>
<dbReference type="Pfam" id="PF19608">
    <property type="entry name" value="DUF6113"/>
    <property type="match status" value="1"/>
</dbReference>
<protein>
    <recommendedName>
        <fullName evidence="5">Integral membrane protein</fullName>
    </recommendedName>
</protein>
<reference evidence="3 4" key="1">
    <citation type="journal article" date="2009" name="Stand. Genomic Sci.">
        <title>Complete genome sequence of Sanguibacter keddieii type strain (ST-74).</title>
        <authorList>
            <person name="Ivanova N."/>
            <person name="Sikorski J."/>
            <person name="Sims D."/>
            <person name="Brettin T."/>
            <person name="Detter J.C."/>
            <person name="Han C."/>
            <person name="Lapidus A."/>
            <person name="Copeland A."/>
            <person name="Glavina Del Rio T."/>
            <person name="Nolan M."/>
            <person name="Chen F."/>
            <person name="Lucas S."/>
            <person name="Tice H."/>
            <person name="Cheng J.F."/>
            <person name="Bruce D."/>
            <person name="Goodwin L."/>
            <person name="Pitluck S."/>
            <person name="Pati A."/>
            <person name="Mavromatis K."/>
            <person name="Chen A."/>
            <person name="Palaniappan K."/>
            <person name="D'haeseleer P."/>
            <person name="Chain P."/>
            <person name="Bristow J."/>
            <person name="Eisen J.A."/>
            <person name="Markowitz V."/>
            <person name="Hugenholtz P."/>
            <person name="Goker M."/>
            <person name="Pukall R."/>
            <person name="Klenk H.P."/>
            <person name="Kyrpides N.C."/>
        </authorList>
    </citation>
    <scope>NUCLEOTIDE SEQUENCE [LARGE SCALE GENOMIC DNA]</scope>
    <source>
        <strain evidence="4">ATCC 51767 / DSM 10542 / NCFB 3025 / ST-74</strain>
    </source>
</reference>
<feature type="transmembrane region" description="Helical" evidence="2">
    <location>
        <begin position="54"/>
        <end position="74"/>
    </location>
</feature>
<dbReference type="eggNOG" id="ENOG50333MW">
    <property type="taxonomic scope" value="Bacteria"/>
</dbReference>
<dbReference type="Proteomes" id="UP000000322">
    <property type="component" value="Chromosome"/>
</dbReference>
<organism evidence="3 4">
    <name type="scientific">Sanguibacter keddieii (strain ATCC 51767 / DSM 10542 / NCFB 3025 / ST-74)</name>
    <dbReference type="NCBI Taxonomy" id="446469"/>
    <lineage>
        <taxon>Bacteria</taxon>
        <taxon>Bacillati</taxon>
        <taxon>Actinomycetota</taxon>
        <taxon>Actinomycetes</taxon>
        <taxon>Micrococcales</taxon>
        <taxon>Sanguibacteraceae</taxon>
        <taxon>Sanguibacter</taxon>
    </lineage>
</organism>
<keyword evidence="2" id="KW-0812">Transmembrane</keyword>
<dbReference type="STRING" id="446469.Sked_26070"/>
<keyword evidence="2" id="KW-1133">Transmembrane helix</keyword>
<dbReference type="RefSeq" id="WP_012867580.1">
    <property type="nucleotide sequence ID" value="NC_013521.1"/>
</dbReference>
<dbReference type="HOGENOM" id="CLU_105324_2_0_11"/>
<evidence type="ECO:0000256" key="1">
    <source>
        <dbReference type="SAM" id="MobiDB-lite"/>
    </source>
</evidence>
<name>D1BKN4_SANKS</name>
<feature type="transmembrane region" description="Helical" evidence="2">
    <location>
        <begin position="30"/>
        <end position="48"/>
    </location>
</feature>
<accession>D1BKN4</accession>
<sequence length="138" mass="13896">MSAPLSSAAPVPTSSGPQAPRPAPRGRGSIVLGYVVALLLGGVVATVGTVAHRLWVPAVLVLALVVVLAAGVMVRAWIGTGGLVAYGLGWLVLVQVAATTGPGGDVLLPGQAISYVWMGGGMLMIGVAAFAPRRWFTD</sequence>
<dbReference type="OrthoDB" id="3232343at2"/>
<feature type="transmembrane region" description="Helical" evidence="2">
    <location>
        <begin position="112"/>
        <end position="131"/>
    </location>
</feature>
<dbReference type="EMBL" id="CP001819">
    <property type="protein sequence ID" value="ACZ22511.1"/>
    <property type="molecule type" value="Genomic_DNA"/>
</dbReference>
<keyword evidence="2" id="KW-0472">Membrane</keyword>
<feature type="transmembrane region" description="Helical" evidence="2">
    <location>
        <begin position="81"/>
        <end position="100"/>
    </location>
</feature>
<keyword evidence="4" id="KW-1185">Reference proteome</keyword>
<gene>
    <name evidence="3" type="ordered locus">Sked_26070</name>
</gene>
<dbReference type="AlphaFoldDB" id="D1BKN4"/>
<feature type="region of interest" description="Disordered" evidence="1">
    <location>
        <begin position="1"/>
        <end position="24"/>
    </location>
</feature>
<evidence type="ECO:0000313" key="3">
    <source>
        <dbReference type="EMBL" id="ACZ22511.1"/>
    </source>
</evidence>
<dbReference type="KEGG" id="ske:Sked_26070"/>
<evidence type="ECO:0008006" key="5">
    <source>
        <dbReference type="Google" id="ProtNLM"/>
    </source>
</evidence>
<dbReference type="InterPro" id="IPR046095">
    <property type="entry name" value="DUF6113"/>
</dbReference>
<evidence type="ECO:0000313" key="4">
    <source>
        <dbReference type="Proteomes" id="UP000000322"/>
    </source>
</evidence>